<dbReference type="AlphaFoldDB" id="A0A174EAM2"/>
<protein>
    <submittedName>
        <fullName evidence="2">DUF3793 family protein</fullName>
    </submittedName>
    <submittedName>
        <fullName evidence="1">Protein of uncharacterized function (DUF3793)</fullName>
    </submittedName>
</protein>
<reference evidence="2 4" key="2">
    <citation type="journal article" date="2019" name="Science, e1252229">
        <title>Invertible promoters mediate bacterial phase variation, antibiotic resistance, and host adaptation in the gut.</title>
        <authorList>
            <person name="Jiang X."/>
            <person name="Hall A.B."/>
            <person name="Arthur T.D."/>
            <person name="Plichta D.R."/>
            <person name="Covington C.T."/>
            <person name="Poyet M."/>
            <person name="Crothers J."/>
            <person name="Moses P.L."/>
            <person name="Tolonen A.C."/>
            <person name="Vlamakis H."/>
            <person name="Alm E.J."/>
            <person name="Xavier R.J."/>
        </authorList>
    </citation>
    <scope>NUCLEOTIDE SEQUENCE [LARGE SCALE GENOMIC DNA]</scope>
    <source>
        <strain evidence="4">aa_0143</strain>
        <strain evidence="2">Aa_0143</strain>
    </source>
</reference>
<accession>A0A174EAM2</accession>
<evidence type="ECO:0000313" key="3">
    <source>
        <dbReference type="Proteomes" id="UP000095787"/>
    </source>
</evidence>
<dbReference type="RefSeq" id="WP_008689720.1">
    <property type="nucleotide sequence ID" value="NZ_AP028249.1"/>
</dbReference>
<name>A0A174EAM2_9FIRM</name>
<dbReference type="Proteomes" id="UP000095787">
    <property type="component" value="Unassembled WGS sequence"/>
</dbReference>
<gene>
    <name evidence="2" type="ORF">EAI93_11930</name>
    <name evidence="1" type="ORF">ERS852456_02262</name>
</gene>
<dbReference type="Proteomes" id="UP000292665">
    <property type="component" value="Unassembled WGS sequence"/>
</dbReference>
<dbReference type="EMBL" id="RCYR01000030">
    <property type="protein sequence ID" value="RYS77814.1"/>
    <property type="molecule type" value="Genomic_DNA"/>
</dbReference>
<evidence type="ECO:0000313" key="4">
    <source>
        <dbReference type="Proteomes" id="UP000292665"/>
    </source>
</evidence>
<dbReference type="Pfam" id="PF12672">
    <property type="entry name" value="DUF3793"/>
    <property type="match status" value="1"/>
</dbReference>
<dbReference type="EMBL" id="CYZO01000033">
    <property type="protein sequence ID" value="CUO33345.1"/>
    <property type="molecule type" value="Genomic_DNA"/>
</dbReference>
<organism evidence="1 3">
    <name type="scientific">[Ruminococcus] torques</name>
    <dbReference type="NCBI Taxonomy" id="33039"/>
    <lineage>
        <taxon>Bacteria</taxon>
        <taxon>Bacillati</taxon>
        <taxon>Bacillota</taxon>
        <taxon>Clostridia</taxon>
        <taxon>Lachnospirales</taxon>
        <taxon>Lachnospiraceae</taxon>
        <taxon>Mediterraneibacter</taxon>
    </lineage>
</organism>
<proteinExistence type="predicted"/>
<evidence type="ECO:0000313" key="2">
    <source>
        <dbReference type="EMBL" id="RYS77814.1"/>
    </source>
</evidence>
<reference evidence="1 3" key="1">
    <citation type="submission" date="2015-09" db="EMBL/GenBank/DDBJ databases">
        <authorList>
            <consortium name="Pathogen Informatics"/>
        </authorList>
    </citation>
    <scope>NUCLEOTIDE SEQUENCE [LARGE SCALE GENOMIC DNA]</scope>
    <source>
        <strain evidence="1 3">2789STDY5834841</strain>
    </source>
</reference>
<dbReference type="InterPro" id="IPR024523">
    <property type="entry name" value="DUF3793"/>
</dbReference>
<evidence type="ECO:0000313" key="1">
    <source>
        <dbReference type="EMBL" id="CUO33345.1"/>
    </source>
</evidence>
<sequence>MSEEMLVCHCSPTLAGLKTGSLFSCPYSSQKMIIKEIREFNQKLTQKGIRIIPVRISDKRMLVYVYRPEKLKEDFSDEKTQIILKCKGYDCTNLSQCICRLIQKLQSDPDFPHEIGLFLGYPAEDVKGFIENKAACSKCSGCWKVYGDEQAARILFKKYKKCTEIYCRRWKSGVAVEQLTITI</sequence>